<evidence type="ECO:0000313" key="2">
    <source>
        <dbReference type="EMBL" id="VUX36634.1"/>
    </source>
</evidence>
<proteinExistence type="predicted"/>
<dbReference type="AlphaFoldDB" id="A0A564S2N3"/>
<reference evidence="1 4" key="2">
    <citation type="submission" date="2019-07" db="EMBL/GenBank/DDBJ databases">
        <authorList>
            <person name="Chang H.-W."/>
            <person name="Raman A."/>
            <person name="Venkatesh S."/>
            <person name="Gehrig J."/>
        </authorList>
    </citation>
    <scope>NUCLEOTIDE SEQUENCE [LARGE SCALE GENOMIC DNA]</scope>
    <source>
        <strain evidence="1">B.longum_ssp_infantis_4</strain>
    </source>
</reference>
<evidence type="ECO:0008006" key="7">
    <source>
        <dbReference type="Google" id="ProtNLM"/>
    </source>
</evidence>
<gene>
    <name evidence="3" type="ORF">BIFLH23_01416</name>
    <name evidence="2" type="ORF">BLJG463_01939</name>
    <name evidence="1" type="ORF">BLONGUMMC1_01541</name>
</gene>
<accession>A0A564S2N3</accession>
<dbReference type="EMBL" id="CABHML010000069">
    <property type="protein sequence ID" value="VUW84275.1"/>
    <property type="molecule type" value="Genomic_DNA"/>
</dbReference>
<reference evidence="2 5" key="1">
    <citation type="submission" date="2019-07" db="EMBL/GenBank/DDBJ databases">
        <authorList>
            <person name="Hibberd C M."/>
            <person name="Gehrig L. J."/>
            <person name="Chang H.-W."/>
            <person name="Venkatesh S."/>
        </authorList>
    </citation>
    <scope>NUCLEOTIDE SEQUENCE [LARGE SCALE GENOMIC DNA]</scope>
    <source>
        <strain evidence="2">Bifidobacterium_longum_subsp_infantis_JG_Bg463</strain>
    </source>
</reference>
<reference evidence="3 6" key="3">
    <citation type="submission" date="2019-10" db="EMBL/GenBank/DDBJ databases">
        <authorList>
            <consortium name="Melissa Lawson"/>
            <person name="O'neill I."/>
        </authorList>
    </citation>
    <scope>NUCLEOTIDE SEQUENCE [LARGE SCALE GENOMIC DNA]</scope>
    <source>
        <strain evidence="3">LH_23</strain>
    </source>
</reference>
<dbReference type="EMBL" id="CABWKH010000023">
    <property type="protein sequence ID" value="VWQ36302.1"/>
    <property type="molecule type" value="Genomic_DNA"/>
</dbReference>
<dbReference type="EMBL" id="CABHNT010000046">
    <property type="protein sequence ID" value="VUX36634.1"/>
    <property type="molecule type" value="Genomic_DNA"/>
</dbReference>
<evidence type="ECO:0000313" key="5">
    <source>
        <dbReference type="Proteomes" id="UP000345266"/>
    </source>
</evidence>
<protein>
    <recommendedName>
        <fullName evidence="7">Lactoylglutathione lyase</fullName>
    </recommendedName>
</protein>
<evidence type="ECO:0000313" key="4">
    <source>
        <dbReference type="Proteomes" id="UP000319252"/>
    </source>
</evidence>
<dbReference type="Proteomes" id="UP000319252">
    <property type="component" value="Unassembled WGS sequence"/>
</dbReference>
<sequence length="36" mass="4162">MINHVTVKVKDFDKEEAFYAAFVHDPEGNNIEAMHN</sequence>
<evidence type="ECO:0000313" key="1">
    <source>
        <dbReference type="EMBL" id="VUW84275.1"/>
    </source>
</evidence>
<dbReference type="Proteomes" id="UP000345266">
    <property type="component" value="Unassembled WGS sequence"/>
</dbReference>
<evidence type="ECO:0000313" key="3">
    <source>
        <dbReference type="EMBL" id="VWQ36302.1"/>
    </source>
</evidence>
<name>A0A564S2N3_BIFLI</name>
<organism evidence="1 4">
    <name type="scientific">Bifidobacterium longum subsp. infantis</name>
    <dbReference type="NCBI Taxonomy" id="1682"/>
    <lineage>
        <taxon>Bacteria</taxon>
        <taxon>Bacillati</taxon>
        <taxon>Actinomycetota</taxon>
        <taxon>Actinomycetes</taxon>
        <taxon>Bifidobacteriales</taxon>
        <taxon>Bifidobacteriaceae</taxon>
        <taxon>Bifidobacterium</taxon>
    </lineage>
</organism>
<dbReference type="Proteomes" id="UP000494246">
    <property type="component" value="Unassembled WGS sequence"/>
</dbReference>
<evidence type="ECO:0000313" key="6">
    <source>
        <dbReference type="Proteomes" id="UP000494246"/>
    </source>
</evidence>